<name>A0ABR9MJ78_9ACTN</name>
<reference evidence="1 2" key="1">
    <citation type="submission" date="2020-10" db="EMBL/GenBank/DDBJ databases">
        <title>Sequencing the genomes of 1000 actinobacteria strains.</title>
        <authorList>
            <person name="Klenk H.-P."/>
        </authorList>
    </citation>
    <scope>NUCLEOTIDE SEQUENCE [LARGE SCALE GENOMIC DNA]</scope>
    <source>
        <strain evidence="1 2">DSM 43173</strain>
    </source>
</reference>
<evidence type="ECO:0000313" key="1">
    <source>
        <dbReference type="EMBL" id="MBE1592958.1"/>
    </source>
</evidence>
<sequence>MRGVDQGMMLLCVKLWTIEQECAILCGKQEGRHAWSVLA</sequence>
<accession>A0ABR9MJ78</accession>
<evidence type="ECO:0000313" key="2">
    <source>
        <dbReference type="Proteomes" id="UP000633509"/>
    </source>
</evidence>
<organism evidence="1 2">
    <name type="scientific">Nonomuraea angiospora</name>
    <dbReference type="NCBI Taxonomy" id="46172"/>
    <lineage>
        <taxon>Bacteria</taxon>
        <taxon>Bacillati</taxon>
        <taxon>Actinomycetota</taxon>
        <taxon>Actinomycetes</taxon>
        <taxon>Streptosporangiales</taxon>
        <taxon>Streptosporangiaceae</taxon>
        <taxon>Nonomuraea</taxon>
    </lineage>
</organism>
<gene>
    <name evidence="1" type="ORF">H4W80_011216</name>
</gene>
<dbReference type="EMBL" id="JADBEK010000001">
    <property type="protein sequence ID" value="MBE1592958.1"/>
    <property type="molecule type" value="Genomic_DNA"/>
</dbReference>
<comment type="caution">
    <text evidence="1">The sequence shown here is derived from an EMBL/GenBank/DDBJ whole genome shotgun (WGS) entry which is preliminary data.</text>
</comment>
<evidence type="ECO:0008006" key="3">
    <source>
        <dbReference type="Google" id="ProtNLM"/>
    </source>
</evidence>
<protein>
    <recommendedName>
        <fullName evidence="3">Transposase</fullName>
    </recommendedName>
</protein>
<proteinExistence type="predicted"/>
<dbReference type="Proteomes" id="UP000633509">
    <property type="component" value="Unassembled WGS sequence"/>
</dbReference>
<keyword evidence="2" id="KW-1185">Reference proteome</keyword>